<dbReference type="RefSeq" id="WP_093195181.1">
    <property type="nucleotide sequence ID" value="NZ_RXOE01000001.1"/>
</dbReference>
<dbReference type="EMBL" id="RXOE01000001">
    <property type="protein sequence ID" value="RTQ36678.1"/>
    <property type="molecule type" value="Genomic_DNA"/>
</dbReference>
<gene>
    <name evidence="2" type="ORF">EJP69_02745</name>
</gene>
<evidence type="ECO:0000313" key="3">
    <source>
        <dbReference type="Proteomes" id="UP000267418"/>
    </source>
</evidence>
<dbReference type="AlphaFoldDB" id="A0A3S0QCC7"/>
<keyword evidence="1" id="KW-0812">Transmembrane</keyword>
<proteinExistence type="predicted"/>
<sequence>MEVVHWVFLILGSALALTTQWFLIAPFSLDWRPLRAQIVVQVTQAAALLEECAATADSTA</sequence>
<evidence type="ECO:0000313" key="2">
    <source>
        <dbReference type="EMBL" id="RTQ36678.1"/>
    </source>
</evidence>
<dbReference type="Proteomes" id="UP000267418">
    <property type="component" value="Unassembled WGS sequence"/>
</dbReference>
<protein>
    <submittedName>
        <fullName evidence="2">Uncharacterized protein</fullName>
    </submittedName>
</protein>
<evidence type="ECO:0000256" key="1">
    <source>
        <dbReference type="SAM" id="Phobius"/>
    </source>
</evidence>
<reference evidence="2 3" key="1">
    <citation type="submission" date="2018-12" db="EMBL/GenBank/DDBJ databases">
        <title>The genome of Variovorax gossypii DSM 100435.</title>
        <authorList>
            <person name="Gao J."/>
            <person name="Sun J."/>
        </authorList>
    </citation>
    <scope>NUCLEOTIDE SEQUENCE [LARGE SCALE GENOMIC DNA]</scope>
    <source>
        <strain evidence="2 3">DSM 100435</strain>
    </source>
</reference>
<keyword evidence="1" id="KW-1133">Transmembrane helix</keyword>
<feature type="transmembrane region" description="Helical" evidence="1">
    <location>
        <begin position="6"/>
        <end position="25"/>
    </location>
</feature>
<comment type="caution">
    <text evidence="2">The sequence shown here is derived from an EMBL/GenBank/DDBJ whole genome shotgun (WGS) entry which is preliminary data.</text>
</comment>
<organism evidence="2 3">
    <name type="scientific">Variovorax gossypii</name>
    <dbReference type="NCBI Taxonomy" id="1679495"/>
    <lineage>
        <taxon>Bacteria</taxon>
        <taxon>Pseudomonadati</taxon>
        <taxon>Pseudomonadota</taxon>
        <taxon>Betaproteobacteria</taxon>
        <taxon>Burkholderiales</taxon>
        <taxon>Comamonadaceae</taxon>
        <taxon>Variovorax</taxon>
    </lineage>
</organism>
<name>A0A3S0QCC7_9BURK</name>
<keyword evidence="1" id="KW-0472">Membrane</keyword>
<dbReference type="OrthoDB" id="8858172at2"/>
<keyword evidence="3" id="KW-1185">Reference proteome</keyword>
<accession>A0A3S0QCC7</accession>